<dbReference type="GO" id="GO:0070573">
    <property type="term" value="F:metallodipeptidase activity"/>
    <property type="evidence" value="ECO:0007669"/>
    <property type="project" value="InterPro"/>
</dbReference>
<dbReference type="RefSeq" id="WP_046770300.1">
    <property type="nucleotide sequence ID" value="NZ_LBMC01000019.1"/>
</dbReference>
<dbReference type="InterPro" id="IPR032466">
    <property type="entry name" value="Metal_Hydrolase"/>
</dbReference>
<sequence length="332" mass="35973">MINIYVGPTIAHVMSGHKADPHAQILREHYLESWRAGGLTGAVMQISDWPTVGMLLSEVRGSEGEITFCTSRADFDNRPEGSFGLFMSFEGYGPLVGDFEALETMSQLGVTTFTFSHNMQNLLCTGCNERFGEGGFSHLGKQVLKELESLPLMVDLVHMSRASFWDALDIYDGDIFVSHANADAVSPHRRNLTDEQLKAVAARNGVIGITTYRGYVTEDPFRATLSDVLDHAMHIYDLVGAEHLAIGADYSGSSIEMISGALKQADPDNAYGLNELGADIYAVGPEGMEDASRLGSLVSGLAERGLSQDELDLVTGGSYLAMLERARPATAR</sequence>
<evidence type="ECO:0000313" key="2">
    <source>
        <dbReference type="Proteomes" id="UP000182977"/>
    </source>
</evidence>
<dbReference type="Pfam" id="PF01244">
    <property type="entry name" value="Peptidase_M19"/>
    <property type="match status" value="1"/>
</dbReference>
<gene>
    <name evidence="1" type="ORF">SAMN04488563_1966</name>
</gene>
<evidence type="ECO:0000313" key="1">
    <source>
        <dbReference type="EMBL" id="SDU46992.1"/>
    </source>
</evidence>
<dbReference type="Gene3D" id="3.20.20.140">
    <property type="entry name" value="Metal-dependent hydrolases"/>
    <property type="match status" value="1"/>
</dbReference>
<dbReference type="InterPro" id="IPR008257">
    <property type="entry name" value="Pept_M19"/>
</dbReference>
<dbReference type="PANTHER" id="PTHR10443">
    <property type="entry name" value="MICROSOMAL DIPEPTIDASE"/>
    <property type="match status" value="1"/>
</dbReference>
<dbReference type="GO" id="GO:0006508">
    <property type="term" value="P:proteolysis"/>
    <property type="evidence" value="ECO:0007669"/>
    <property type="project" value="InterPro"/>
</dbReference>
<dbReference type="SUPFAM" id="SSF51556">
    <property type="entry name" value="Metallo-dependent hydrolases"/>
    <property type="match status" value="1"/>
</dbReference>
<protein>
    <submittedName>
        <fullName evidence="1">Membrane dipeptidase</fullName>
    </submittedName>
</protein>
<dbReference type="STRING" id="419479.SAMN04488563_1966"/>
<dbReference type="PANTHER" id="PTHR10443:SF12">
    <property type="entry name" value="DIPEPTIDASE"/>
    <property type="match status" value="1"/>
</dbReference>
<dbReference type="AlphaFoldDB" id="A0A1H2ISG0"/>
<dbReference type="PROSITE" id="PS51365">
    <property type="entry name" value="RENAL_DIPEPTIDASE_2"/>
    <property type="match status" value="1"/>
</dbReference>
<organism evidence="1 2">
    <name type="scientific">Jiangella alkaliphila</name>
    <dbReference type="NCBI Taxonomy" id="419479"/>
    <lineage>
        <taxon>Bacteria</taxon>
        <taxon>Bacillati</taxon>
        <taxon>Actinomycetota</taxon>
        <taxon>Actinomycetes</taxon>
        <taxon>Jiangellales</taxon>
        <taxon>Jiangellaceae</taxon>
        <taxon>Jiangella</taxon>
    </lineage>
</organism>
<reference evidence="2" key="1">
    <citation type="submission" date="2016-10" db="EMBL/GenBank/DDBJ databases">
        <authorList>
            <person name="Varghese N."/>
            <person name="Submissions S."/>
        </authorList>
    </citation>
    <scope>NUCLEOTIDE SEQUENCE [LARGE SCALE GENOMIC DNA]</scope>
    <source>
        <strain evidence="2">DSM 45079</strain>
    </source>
</reference>
<name>A0A1H2ISG0_9ACTN</name>
<proteinExistence type="predicted"/>
<dbReference type="OrthoDB" id="9804920at2"/>
<keyword evidence="2" id="KW-1185">Reference proteome</keyword>
<accession>A0A1H2ISG0</accession>
<dbReference type="EMBL" id="LT629791">
    <property type="protein sequence ID" value="SDU46992.1"/>
    <property type="molecule type" value="Genomic_DNA"/>
</dbReference>
<dbReference type="Proteomes" id="UP000182977">
    <property type="component" value="Chromosome I"/>
</dbReference>